<dbReference type="EMBL" id="FLQP01000011">
    <property type="protein sequence ID" value="SBS61723.1"/>
    <property type="molecule type" value="Genomic_DNA"/>
</dbReference>
<dbReference type="Proteomes" id="UP000092876">
    <property type="component" value="Unassembled WGS sequence"/>
</dbReference>
<evidence type="ECO:0000259" key="2">
    <source>
        <dbReference type="Pfam" id="PF13514"/>
    </source>
</evidence>
<dbReference type="PANTHER" id="PTHR32114:SF2">
    <property type="entry name" value="ABC TRANSPORTER ABCH.3"/>
    <property type="match status" value="1"/>
</dbReference>
<evidence type="ECO:0000313" key="3">
    <source>
        <dbReference type="EMBL" id="SBS61723.1"/>
    </source>
</evidence>
<dbReference type="Gene3D" id="3.40.50.300">
    <property type="entry name" value="P-loop containing nucleotide triphosphate hydrolases"/>
    <property type="match status" value="2"/>
</dbReference>
<dbReference type="AlphaFoldDB" id="A0A1C3IJW2"/>
<evidence type="ECO:0000313" key="4">
    <source>
        <dbReference type="Proteomes" id="UP000092876"/>
    </source>
</evidence>
<proteinExistence type="predicted"/>
<dbReference type="Pfam" id="PF13514">
    <property type="entry name" value="AAA_27"/>
    <property type="match status" value="1"/>
</dbReference>
<gene>
    <name evidence="3" type="ORF">VAT7223_00801</name>
</gene>
<accession>A0A1C3IJW2</accession>
<feature type="domain" description="YhaN AAA" evidence="2">
    <location>
        <begin position="1"/>
        <end position="70"/>
    </location>
</feature>
<dbReference type="SUPFAM" id="SSF52540">
    <property type="entry name" value="P-loop containing nucleoside triphosphate hydrolases"/>
    <property type="match status" value="2"/>
</dbReference>
<protein>
    <submittedName>
        <fullName evidence="3">Chromosome segregation protein</fullName>
    </submittedName>
</protein>
<dbReference type="PANTHER" id="PTHR32114">
    <property type="entry name" value="ABC TRANSPORTER ABCH.3"/>
    <property type="match status" value="1"/>
</dbReference>
<keyword evidence="1" id="KW-0175">Coiled coil</keyword>
<name>A0A1C3IJW2_9VIBR</name>
<dbReference type="GeneID" id="94233046"/>
<dbReference type="InterPro" id="IPR038734">
    <property type="entry name" value="YhaN_AAA"/>
</dbReference>
<sequence>MKLIRAKFSNFRLMKDVELNFSTDETKSLTVIRAANETGKTTTLTALIWALYGSKAVNKKNGLHSATALNDNGVGEVDIEVEVEFSTEEVVDKKGKANLELKHYRLIRRCTEIVKDTNFQRVRENKSLFLVKPTGDDRIIDSEVDSIIEKSMPKNLKDIYFTDGDSAMSFIEASADQRVKRKRVQAAIESLLSMDTVKDLISKLEKVRASYGRSIEKGNLGAELSKLNEKRDDLEAFLEGESEEIDELSQNRSDLKLSLKKVDKQIEETLKLGDRSKLLKDIKKQENEKKRLDSLHQNAKLRLSKILSKNQVASFLIESKALPAIEILQKLKNNKQLPKQSIPVLAELLEVDSCFCGSDLSPETKEGQAKREFIETKIKHSEASDKLNAIATDLYYALQGDPIKKGTSKHWLKDYEACMGDEANIAKQLQETQRTIEGLEEDVSKIKDDFLQNLKSQQRLLSRQIESLTSDISGREYECKFKNSQLATINSEIDSLKKKLDKKDNSAGKYKLTDDLNKIFSNVFQVIKTKELEKVSNKMNEIFLSMIGSDPVANPNTMIHKAVLTEKFDIKVFGVNGHELDPDEDLNGASRRAITLAFILALTKVSKVDAANIIDTPLGMMSGYVKRSVLKNLVNESKQVILFLTHSEISGVEDIIDDYAGEIYTLTNPGHYPMQLVNKPHIEEAVVLRCSCSHRDTCKLCERKIGDTA</sequence>
<evidence type="ECO:0000256" key="1">
    <source>
        <dbReference type="SAM" id="Coils"/>
    </source>
</evidence>
<feature type="coiled-coil region" evidence="1">
    <location>
        <begin position="224"/>
        <end position="302"/>
    </location>
</feature>
<organism evidence="3 4">
    <name type="scientific">Vibrio atlanticus</name>
    <dbReference type="NCBI Taxonomy" id="693153"/>
    <lineage>
        <taxon>Bacteria</taxon>
        <taxon>Pseudomonadati</taxon>
        <taxon>Pseudomonadota</taxon>
        <taxon>Gammaproteobacteria</taxon>
        <taxon>Vibrionales</taxon>
        <taxon>Vibrionaceae</taxon>
        <taxon>Vibrio</taxon>
    </lineage>
</organism>
<feature type="coiled-coil region" evidence="1">
    <location>
        <begin position="422"/>
        <end position="506"/>
    </location>
</feature>
<dbReference type="InterPro" id="IPR027417">
    <property type="entry name" value="P-loop_NTPase"/>
</dbReference>
<reference evidence="4" key="1">
    <citation type="submission" date="2016-06" db="EMBL/GenBank/DDBJ databases">
        <authorList>
            <person name="Rodrigo-Torres Lidia"/>
            <person name="Arahal R.David."/>
        </authorList>
    </citation>
    <scope>NUCLEOTIDE SEQUENCE [LARGE SCALE GENOMIC DNA]</scope>
    <source>
        <strain evidence="4">CECT 7223</strain>
    </source>
</reference>
<dbReference type="RefSeq" id="WP_065678373.1">
    <property type="nucleotide sequence ID" value="NZ_AP025460.1"/>
</dbReference>